<protein>
    <submittedName>
        <fullName evidence="1">Uncharacterized protein</fullName>
    </submittedName>
</protein>
<dbReference type="KEGG" id="clt:CM240_0552"/>
<dbReference type="OrthoDB" id="2585693at2"/>
<accession>W6S0B0</accession>
<dbReference type="AlphaFoldDB" id="W6S0B0"/>
<keyword evidence="2" id="KW-1185">Reference proteome</keyword>
<dbReference type="Proteomes" id="UP000019426">
    <property type="component" value="Chromosome M2/40_rep1"/>
</dbReference>
<dbReference type="HOGENOM" id="CLU_1286956_0_0_9"/>
<sequence>MKNYLENKYEEKFIVEESKIHDNGEKGTYHLATAYPEKNENHQFTVKWSEDDIGTFKDDYLKYKWNEEGKKVIEKKLKEVYKEDVNFYFDFKVTPGEYDREMDIQSMIKTYPEDVTLEFTYYVFCKNNIDKEKESKKIYKVIENMFLENNLGEYSLAVYFINEKDRDNYEDNKKYNLDLETSKLYKKGVILNYLYMWDSNNIKNSNDIEQLFNY</sequence>
<dbReference type="STRING" id="1216932.CM240_0552"/>
<dbReference type="EMBL" id="HG917868">
    <property type="protein sequence ID" value="CDM67717.1"/>
    <property type="molecule type" value="Genomic_DNA"/>
</dbReference>
<proteinExistence type="predicted"/>
<gene>
    <name evidence="1" type="ORF">CM240_0552</name>
</gene>
<evidence type="ECO:0000313" key="1">
    <source>
        <dbReference type="EMBL" id="CDM67717.1"/>
    </source>
</evidence>
<reference evidence="1 2" key="1">
    <citation type="submission" date="2013-11" db="EMBL/GenBank/DDBJ databases">
        <title>Complete genome sequence of Clostridum sp. M2/40.</title>
        <authorList>
            <person name="Wibberg D."/>
            <person name="Puehler A."/>
            <person name="Schlueter A."/>
        </authorList>
    </citation>
    <scope>NUCLEOTIDE SEQUENCE [LARGE SCALE GENOMIC DNA]</scope>
    <source>
        <strain evidence="2">M2/40</strain>
    </source>
</reference>
<dbReference type="RefSeq" id="WP_044036228.1">
    <property type="nucleotide sequence ID" value="NZ_HG917868.1"/>
</dbReference>
<evidence type="ECO:0000313" key="2">
    <source>
        <dbReference type="Proteomes" id="UP000019426"/>
    </source>
</evidence>
<dbReference type="PATRIC" id="fig|1216932.3.peg.536"/>
<name>W6S0B0_9CLOT</name>
<organism evidence="1 2">
    <name type="scientific">Clostridium bornimense</name>
    <dbReference type="NCBI Taxonomy" id="1216932"/>
    <lineage>
        <taxon>Bacteria</taxon>
        <taxon>Bacillati</taxon>
        <taxon>Bacillota</taxon>
        <taxon>Clostridia</taxon>
        <taxon>Eubacteriales</taxon>
        <taxon>Clostridiaceae</taxon>
        <taxon>Clostridium</taxon>
    </lineage>
</organism>